<dbReference type="AlphaFoldDB" id="A0A918W0H6"/>
<keyword evidence="3" id="KW-1185">Reference proteome</keyword>
<dbReference type="InterPro" id="IPR007484">
    <property type="entry name" value="Peptidase_M28"/>
</dbReference>
<comment type="caution">
    <text evidence="2">The sequence shown here is derived from an EMBL/GenBank/DDBJ whole genome shotgun (WGS) entry which is preliminary data.</text>
</comment>
<dbReference type="GO" id="GO:0006508">
    <property type="term" value="P:proteolysis"/>
    <property type="evidence" value="ECO:0007669"/>
    <property type="project" value="InterPro"/>
</dbReference>
<proteinExistence type="predicted"/>
<dbReference type="PANTHER" id="PTHR12147">
    <property type="entry name" value="METALLOPEPTIDASE M28 FAMILY MEMBER"/>
    <property type="match status" value="1"/>
</dbReference>
<gene>
    <name evidence="2" type="ORF">GCM10007103_22510</name>
</gene>
<evidence type="ECO:0000313" key="3">
    <source>
        <dbReference type="Proteomes" id="UP000610456"/>
    </source>
</evidence>
<organism evidence="2 3">
    <name type="scientific">Salinimicrobium marinum</name>
    <dbReference type="NCBI Taxonomy" id="680283"/>
    <lineage>
        <taxon>Bacteria</taxon>
        <taxon>Pseudomonadati</taxon>
        <taxon>Bacteroidota</taxon>
        <taxon>Flavobacteriia</taxon>
        <taxon>Flavobacteriales</taxon>
        <taxon>Flavobacteriaceae</taxon>
        <taxon>Salinimicrobium</taxon>
    </lineage>
</organism>
<sequence>MRKNILSVFFLFTCSLFLSCGQPKEVAEKESGSENFSGEVSVVESEVSETLQYLASDELQGRNTGSEGIEKAAVYIENIFRKNNIKPYFETYRDSFETKGTTGYNVVGFKEGKDPQLKDEFIIIGAHYDHIGQGETVGNDSLANGANDNASGTTAVLELAKYFADMDTKRSILFTLYSAEELGLVGSSHLAQKLSGENIDLYVMFNIEMIGVPMKDKSYSAYLTGYELSNLAEKFNEYAGAEVVGFLPQAKEYSLFRRSDNYPFYQEFEIPAQTISTFDFTNYEYYHHVDDEFELMDAGHMTKLIEEIIPGIARMANTPTKEIKMNE</sequence>
<protein>
    <submittedName>
        <fullName evidence="2">Peptidase M28</fullName>
    </submittedName>
</protein>
<dbReference type="PANTHER" id="PTHR12147:SF26">
    <property type="entry name" value="PEPTIDASE M28 DOMAIN-CONTAINING PROTEIN"/>
    <property type="match status" value="1"/>
</dbReference>
<accession>A0A918W0H6</accession>
<dbReference type="GO" id="GO:0008235">
    <property type="term" value="F:metalloexopeptidase activity"/>
    <property type="evidence" value="ECO:0007669"/>
    <property type="project" value="InterPro"/>
</dbReference>
<dbReference type="Proteomes" id="UP000610456">
    <property type="component" value="Unassembled WGS sequence"/>
</dbReference>
<dbReference type="Pfam" id="PF04389">
    <property type="entry name" value="Peptidase_M28"/>
    <property type="match status" value="1"/>
</dbReference>
<dbReference type="SUPFAM" id="SSF53187">
    <property type="entry name" value="Zn-dependent exopeptidases"/>
    <property type="match status" value="1"/>
</dbReference>
<dbReference type="PROSITE" id="PS51257">
    <property type="entry name" value="PROKAR_LIPOPROTEIN"/>
    <property type="match status" value="1"/>
</dbReference>
<reference evidence="2" key="1">
    <citation type="journal article" date="2014" name="Int. J. Syst. Evol. Microbiol.">
        <title>Complete genome sequence of Corynebacterium casei LMG S-19264T (=DSM 44701T), isolated from a smear-ripened cheese.</title>
        <authorList>
            <consortium name="US DOE Joint Genome Institute (JGI-PGF)"/>
            <person name="Walter F."/>
            <person name="Albersmeier A."/>
            <person name="Kalinowski J."/>
            <person name="Ruckert C."/>
        </authorList>
    </citation>
    <scope>NUCLEOTIDE SEQUENCE</scope>
    <source>
        <strain evidence="2">KCTC 12719</strain>
    </source>
</reference>
<dbReference type="EMBL" id="BMXB01000009">
    <property type="protein sequence ID" value="GHA40667.1"/>
    <property type="molecule type" value="Genomic_DNA"/>
</dbReference>
<dbReference type="RefSeq" id="WP_189604861.1">
    <property type="nucleotide sequence ID" value="NZ_BMXB01000009.1"/>
</dbReference>
<name>A0A918W0H6_9FLAO</name>
<reference evidence="2" key="2">
    <citation type="submission" date="2020-09" db="EMBL/GenBank/DDBJ databases">
        <authorList>
            <person name="Sun Q."/>
            <person name="Kim S."/>
        </authorList>
    </citation>
    <scope>NUCLEOTIDE SEQUENCE</scope>
    <source>
        <strain evidence="2">KCTC 12719</strain>
    </source>
</reference>
<feature type="domain" description="Peptidase M28" evidence="1">
    <location>
        <begin position="105"/>
        <end position="304"/>
    </location>
</feature>
<evidence type="ECO:0000313" key="2">
    <source>
        <dbReference type="EMBL" id="GHA40667.1"/>
    </source>
</evidence>
<dbReference type="Gene3D" id="3.40.630.10">
    <property type="entry name" value="Zn peptidases"/>
    <property type="match status" value="1"/>
</dbReference>
<evidence type="ECO:0000259" key="1">
    <source>
        <dbReference type="Pfam" id="PF04389"/>
    </source>
</evidence>
<dbReference type="InterPro" id="IPR045175">
    <property type="entry name" value="M28_fam"/>
</dbReference>